<dbReference type="EMBL" id="CAJNIZ010040054">
    <property type="protein sequence ID" value="CAE7598173.1"/>
    <property type="molecule type" value="Genomic_DNA"/>
</dbReference>
<proteinExistence type="predicted"/>
<reference evidence="2" key="1">
    <citation type="submission" date="2021-02" db="EMBL/GenBank/DDBJ databases">
        <authorList>
            <person name="Dougan E. K."/>
            <person name="Rhodes N."/>
            <person name="Thang M."/>
            <person name="Chan C."/>
        </authorList>
    </citation>
    <scope>NUCLEOTIDE SEQUENCE</scope>
</reference>
<organism evidence="2 3">
    <name type="scientific">Symbiodinium pilosum</name>
    <name type="common">Dinoflagellate</name>
    <dbReference type="NCBI Taxonomy" id="2952"/>
    <lineage>
        <taxon>Eukaryota</taxon>
        <taxon>Sar</taxon>
        <taxon>Alveolata</taxon>
        <taxon>Dinophyceae</taxon>
        <taxon>Suessiales</taxon>
        <taxon>Symbiodiniaceae</taxon>
        <taxon>Symbiodinium</taxon>
    </lineage>
</organism>
<dbReference type="AlphaFoldDB" id="A0A812V4P9"/>
<accession>A0A812V4P9</accession>
<name>A0A812V4P9_SYMPI</name>
<protein>
    <submittedName>
        <fullName evidence="2">Uncharacterized protein</fullName>
    </submittedName>
</protein>
<feature type="region of interest" description="Disordered" evidence="1">
    <location>
        <begin position="1"/>
        <end position="30"/>
    </location>
</feature>
<dbReference type="Proteomes" id="UP000649617">
    <property type="component" value="Unassembled WGS sequence"/>
</dbReference>
<sequence length="49" mass="5374">MSRLIRSTSTHKKLERGNASKARRPLCAGTPVSPALGYGDDRLFLRDAC</sequence>
<keyword evidence="3" id="KW-1185">Reference proteome</keyword>
<comment type="caution">
    <text evidence="2">The sequence shown here is derived from an EMBL/GenBank/DDBJ whole genome shotgun (WGS) entry which is preliminary data.</text>
</comment>
<evidence type="ECO:0000313" key="3">
    <source>
        <dbReference type="Proteomes" id="UP000649617"/>
    </source>
</evidence>
<gene>
    <name evidence="2" type="ORF">SPIL2461_LOCUS15889</name>
</gene>
<evidence type="ECO:0000256" key="1">
    <source>
        <dbReference type="SAM" id="MobiDB-lite"/>
    </source>
</evidence>
<evidence type="ECO:0000313" key="2">
    <source>
        <dbReference type="EMBL" id="CAE7598173.1"/>
    </source>
</evidence>